<reference evidence="13" key="1">
    <citation type="submission" date="2020-12" db="EMBL/GenBank/DDBJ databases">
        <authorList>
            <consortium name="Molecular Ecology Group"/>
        </authorList>
    </citation>
    <scope>NUCLEOTIDE SEQUENCE</scope>
    <source>
        <strain evidence="13">TBG_1078</strain>
    </source>
</reference>
<dbReference type="EMBL" id="CAJHUB010000775">
    <property type="protein sequence ID" value="CAD7692175.1"/>
    <property type="molecule type" value="Genomic_DNA"/>
</dbReference>
<keyword evidence="8" id="KW-1015">Disulfide bond</keyword>
<dbReference type="Pfam" id="PF13895">
    <property type="entry name" value="Ig_2"/>
    <property type="match status" value="1"/>
</dbReference>
<keyword evidence="2" id="KW-1003">Cell membrane</keyword>
<keyword evidence="6" id="KW-1133">Transmembrane helix</keyword>
<dbReference type="PROSITE" id="PS50835">
    <property type="entry name" value="IG_LIKE"/>
    <property type="match status" value="1"/>
</dbReference>
<dbReference type="GO" id="GO:0002764">
    <property type="term" value="P:immune response-regulating signaling pathway"/>
    <property type="evidence" value="ECO:0007669"/>
    <property type="project" value="TreeGrafter"/>
</dbReference>
<feature type="domain" description="Ig-like" evidence="12">
    <location>
        <begin position="15"/>
        <end position="108"/>
    </location>
</feature>
<keyword evidence="5" id="KW-0677">Repeat</keyword>
<keyword evidence="14" id="KW-1185">Reference proteome</keyword>
<dbReference type="PANTHER" id="PTHR11738:SF179">
    <property type="entry name" value="LEUKOCYTE IMMUNOGLOBULIN-LIKE RECEPTOR SUBFAMILY A MEMBER 5"/>
    <property type="match status" value="1"/>
</dbReference>
<dbReference type="GO" id="GO:0032396">
    <property type="term" value="F:inhibitory MHC class I receptor activity"/>
    <property type="evidence" value="ECO:0007669"/>
    <property type="project" value="TreeGrafter"/>
</dbReference>
<gene>
    <name evidence="13" type="ORF">NYPRO_LOCUS24969</name>
</gene>
<keyword evidence="3" id="KW-0812">Transmembrane</keyword>
<evidence type="ECO:0000256" key="10">
    <source>
        <dbReference type="ARBA" id="ARBA00023319"/>
    </source>
</evidence>
<evidence type="ECO:0000313" key="14">
    <source>
        <dbReference type="Proteomes" id="UP000645828"/>
    </source>
</evidence>
<dbReference type="InterPro" id="IPR050412">
    <property type="entry name" value="Ig-like_Receptors_ImmuneReg"/>
</dbReference>
<feature type="region of interest" description="Disordered" evidence="11">
    <location>
        <begin position="234"/>
        <end position="277"/>
    </location>
</feature>
<comment type="subcellular location">
    <subcellularLocation>
        <location evidence="1">Cell membrane</location>
        <topology evidence="1">Single-pass membrane protein</topology>
    </subcellularLocation>
</comment>
<organism evidence="13 14">
    <name type="scientific">Nyctereutes procyonoides</name>
    <name type="common">Raccoon dog</name>
    <name type="synonym">Canis procyonoides</name>
    <dbReference type="NCBI Taxonomy" id="34880"/>
    <lineage>
        <taxon>Eukaryota</taxon>
        <taxon>Metazoa</taxon>
        <taxon>Chordata</taxon>
        <taxon>Craniata</taxon>
        <taxon>Vertebrata</taxon>
        <taxon>Euteleostomi</taxon>
        <taxon>Mammalia</taxon>
        <taxon>Eutheria</taxon>
        <taxon>Laurasiatheria</taxon>
        <taxon>Carnivora</taxon>
        <taxon>Caniformia</taxon>
        <taxon>Canidae</taxon>
        <taxon>Nyctereutes</taxon>
    </lineage>
</organism>
<evidence type="ECO:0000256" key="5">
    <source>
        <dbReference type="ARBA" id="ARBA00022737"/>
    </source>
</evidence>
<dbReference type="Proteomes" id="UP000645828">
    <property type="component" value="Unassembled WGS sequence"/>
</dbReference>
<keyword evidence="7" id="KW-0472">Membrane</keyword>
<keyword evidence="9" id="KW-0325">Glycoprotein</keyword>
<sequence>MCFTWGGQETTHRSPITWTLPKPTIWAEPGSVIPWRTPVTLWCQGSLEAKVYHLHRERQSVTWDRQESLEPKDKAKFSITHMTGVYAGQYHCYYGSTTEWPEPSDSLELVVTYCELIQGPAPGLHGKPSLSVLPSPVVPSGENVTLQCDSWRGFHRDRGNIPQHLKSHLRKAHSKYHSQWGNTGSLSPKIRNKRGCRYPGRTSGSRVMWAHPDLWDLSVLILTSDLKDYMHSGESHPLGHGYLRPGVSRHSATRGSAEPEKDPRCSQEVNTGSKPTLPCGRALDMKVMCLGGSGRERGAPVS</sequence>
<proteinExistence type="predicted"/>
<accession>A0A811ZU88</accession>
<dbReference type="SUPFAM" id="SSF48726">
    <property type="entry name" value="Immunoglobulin"/>
    <property type="match status" value="2"/>
</dbReference>
<evidence type="ECO:0000313" key="13">
    <source>
        <dbReference type="EMBL" id="CAD7692175.1"/>
    </source>
</evidence>
<protein>
    <submittedName>
        <fullName evidence="13">(raccoon dog) hypothetical protein</fullName>
    </submittedName>
</protein>
<comment type="caution">
    <text evidence="13">The sequence shown here is derived from an EMBL/GenBank/DDBJ whole genome shotgun (WGS) entry which is preliminary data.</text>
</comment>
<evidence type="ECO:0000256" key="11">
    <source>
        <dbReference type="SAM" id="MobiDB-lite"/>
    </source>
</evidence>
<evidence type="ECO:0000256" key="8">
    <source>
        <dbReference type="ARBA" id="ARBA00023157"/>
    </source>
</evidence>
<dbReference type="Gene3D" id="2.60.40.10">
    <property type="entry name" value="Immunoglobulins"/>
    <property type="match status" value="2"/>
</dbReference>
<evidence type="ECO:0000256" key="3">
    <source>
        <dbReference type="ARBA" id="ARBA00022692"/>
    </source>
</evidence>
<name>A0A811ZU88_NYCPR</name>
<dbReference type="GO" id="GO:0005886">
    <property type="term" value="C:plasma membrane"/>
    <property type="evidence" value="ECO:0007669"/>
    <property type="project" value="UniProtKB-SubCell"/>
</dbReference>
<evidence type="ECO:0000256" key="2">
    <source>
        <dbReference type="ARBA" id="ARBA00022475"/>
    </source>
</evidence>
<dbReference type="GO" id="GO:0019221">
    <property type="term" value="P:cytokine-mediated signaling pathway"/>
    <property type="evidence" value="ECO:0007669"/>
    <property type="project" value="TreeGrafter"/>
</dbReference>
<evidence type="ECO:0000256" key="6">
    <source>
        <dbReference type="ARBA" id="ARBA00022989"/>
    </source>
</evidence>
<keyword evidence="4" id="KW-0732">Signal</keyword>
<dbReference type="InterPro" id="IPR007110">
    <property type="entry name" value="Ig-like_dom"/>
</dbReference>
<dbReference type="AlphaFoldDB" id="A0A811ZU88"/>
<evidence type="ECO:0000256" key="1">
    <source>
        <dbReference type="ARBA" id="ARBA00004162"/>
    </source>
</evidence>
<evidence type="ECO:0000256" key="7">
    <source>
        <dbReference type="ARBA" id="ARBA00023136"/>
    </source>
</evidence>
<dbReference type="InterPro" id="IPR013783">
    <property type="entry name" value="Ig-like_fold"/>
</dbReference>
<keyword evidence="10" id="KW-0393">Immunoglobulin domain</keyword>
<evidence type="ECO:0000259" key="12">
    <source>
        <dbReference type="PROSITE" id="PS50835"/>
    </source>
</evidence>
<evidence type="ECO:0000256" key="9">
    <source>
        <dbReference type="ARBA" id="ARBA00023180"/>
    </source>
</evidence>
<dbReference type="PANTHER" id="PTHR11738">
    <property type="entry name" value="MHC CLASS I NK CELL RECEPTOR"/>
    <property type="match status" value="1"/>
</dbReference>
<dbReference type="InterPro" id="IPR036179">
    <property type="entry name" value="Ig-like_dom_sf"/>
</dbReference>
<evidence type="ECO:0000256" key="4">
    <source>
        <dbReference type="ARBA" id="ARBA00022729"/>
    </source>
</evidence>
<dbReference type="FunFam" id="2.60.40.10:FF:000049">
    <property type="entry name" value="Leukocyte immunoglobulin-like receptor subfamily B member 1"/>
    <property type="match status" value="1"/>
</dbReference>